<dbReference type="GO" id="GO:0005737">
    <property type="term" value="C:cytoplasm"/>
    <property type="evidence" value="ECO:0007669"/>
    <property type="project" value="TreeGrafter"/>
</dbReference>
<feature type="binding site" evidence="9">
    <location>
        <position position="166"/>
    </location>
    <ligand>
        <name>2-[(2R,5Z)-2-carboxy-4-methylthiazol-5(2H)-ylidene]ethyl phosphate</name>
        <dbReference type="ChEBI" id="CHEBI:62899"/>
    </ligand>
</feature>
<dbReference type="PANTHER" id="PTHR20857">
    <property type="entry name" value="THIAMINE-PHOSPHATE PYROPHOSPHORYLASE"/>
    <property type="match status" value="1"/>
</dbReference>
<dbReference type="Proteomes" id="UP000032414">
    <property type="component" value="Chromosome I"/>
</dbReference>
<feature type="binding site" evidence="9">
    <location>
        <begin position="38"/>
        <end position="42"/>
    </location>
    <ligand>
        <name>4-amino-2-methyl-5-(diphosphooxymethyl)pyrimidine</name>
        <dbReference type="ChEBI" id="CHEBI:57841"/>
    </ligand>
</feature>
<evidence type="ECO:0000256" key="6">
    <source>
        <dbReference type="ARBA" id="ARBA00047334"/>
    </source>
</evidence>
<name>A0A098GBL1_LEGMI</name>
<dbReference type="GO" id="GO:0004789">
    <property type="term" value="F:thiamine-phosphate diphosphorylase activity"/>
    <property type="evidence" value="ECO:0007669"/>
    <property type="project" value="UniProtKB-UniRule"/>
</dbReference>
<dbReference type="RefSeq" id="WP_045098395.1">
    <property type="nucleotide sequence ID" value="NZ_CP020614.1"/>
</dbReference>
<dbReference type="HOGENOM" id="CLU_018272_3_2_6"/>
<dbReference type="EC" id="2.5.1.3" evidence="9"/>
<dbReference type="GO" id="GO:0009228">
    <property type="term" value="P:thiamine biosynthetic process"/>
    <property type="evidence" value="ECO:0007669"/>
    <property type="project" value="UniProtKB-KW"/>
</dbReference>
<dbReference type="GO" id="GO:0009229">
    <property type="term" value="P:thiamine diphosphate biosynthetic process"/>
    <property type="evidence" value="ECO:0007669"/>
    <property type="project" value="UniProtKB-UniRule"/>
</dbReference>
<dbReference type="AlphaFoldDB" id="A0A098GBL1"/>
<comment type="catalytic activity">
    <reaction evidence="7 9 10">
        <text>2-(2-carboxy-4-methylthiazol-5-yl)ethyl phosphate + 4-amino-2-methyl-5-(diphosphooxymethyl)pyrimidine + 2 H(+) = thiamine phosphate + CO2 + diphosphate</text>
        <dbReference type="Rhea" id="RHEA:47848"/>
        <dbReference type="ChEBI" id="CHEBI:15378"/>
        <dbReference type="ChEBI" id="CHEBI:16526"/>
        <dbReference type="ChEBI" id="CHEBI:33019"/>
        <dbReference type="ChEBI" id="CHEBI:37575"/>
        <dbReference type="ChEBI" id="CHEBI:57841"/>
        <dbReference type="ChEBI" id="CHEBI:62890"/>
        <dbReference type="EC" id="2.5.1.3"/>
    </reaction>
</comment>
<evidence type="ECO:0000313" key="13">
    <source>
        <dbReference type="EMBL" id="CEG59883.1"/>
    </source>
</evidence>
<comment type="catalytic activity">
    <reaction evidence="8 9 10">
        <text>2-[(2R,5Z)-2-carboxy-4-methylthiazol-5(2H)-ylidene]ethyl phosphate + 4-amino-2-methyl-5-(diphosphooxymethyl)pyrimidine + 2 H(+) = thiamine phosphate + CO2 + diphosphate</text>
        <dbReference type="Rhea" id="RHEA:47844"/>
        <dbReference type="ChEBI" id="CHEBI:15378"/>
        <dbReference type="ChEBI" id="CHEBI:16526"/>
        <dbReference type="ChEBI" id="CHEBI:33019"/>
        <dbReference type="ChEBI" id="CHEBI:37575"/>
        <dbReference type="ChEBI" id="CHEBI:57841"/>
        <dbReference type="ChEBI" id="CHEBI:62899"/>
        <dbReference type="EC" id="2.5.1.3"/>
    </reaction>
</comment>
<dbReference type="UniPathway" id="UPA00060">
    <property type="reaction ID" value="UER00141"/>
</dbReference>
<comment type="similarity">
    <text evidence="9 10">Belongs to the thiamine-phosphate synthase family.</text>
</comment>
<evidence type="ECO:0000313" key="14">
    <source>
        <dbReference type="Proteomes" id="UP000032414"/>
    </source>
</evidence>
<dbReference type="OrthoDB" id="9810880at2"/>
<evidence type="ECO:0000259" key="12">
    <source>
        <dbReference type="Pfam" id="PF02581"/>
    </source>
</evidence>
<accession>A0A098GBL1</accession>
<dbReference type="Gene3D" id="3.20.20.70">
    <property type="entry name" value="Aldolase class I"/>
    <property type="match status" value="1"/>
</dbReference>
<evidence type="ECO:0000256" key="3">
    <source>
        <dbReference type="ARBA" id="ARBA00022723"/>
    </source>
</evidence>
<evidence type="ECO:0000256" key="9">
    <source>
        <dbReference type="HAMAP-Rule" id="MF_00097"/>
    </source>
</evidence>
<comment type="catalytic activity">
    <reaction evidence="6 9 10">
        <text>4-methyl-5-(2-phosphooxyethyl)-thiazole + 4-amino-2-methyl-5-(diphosphooxymethyl)pyrimidine + H(+) = thiamine phosphate + diphosphate</text>
        <dbReference type="Rhea" id="RHEA:22328"/>
        <dbReference type="ChEBI" id="CHEBI:15378"/>
        <dbReference type="ChEBI" id="CHEBI:33019"/>
        <dbReference type="ChEBI" id="CHEBI:37575"/>
        <dbReference type="ChEBI" id="CHEBI:57841"/>
        <dbReference type="ChEBI" id="CHEBI:58296"/>
        <dbReference type="EC" id="2.5.1.3"/>
    </reaction>
</comment>
<gene>
    <name evidence="9 13" type="primary">thiE</name>
    <name evidence="13" type="ORF">LMI_0537</name>
</gene>
<comment type="caution">
    <text evidence="9">Lacks conserved residue(s) required for the propagation of feature annotation.</text>
</comment>
<evidence type="ECO:0000256" key="4">
    <source>
        <dbReference type="ARBA" id="ARBA00022842"/>
    </source>
</evidence>
<keyword evidence="2 9" id="KW-0808">Transferase</keyword>
<comment type="function">
    <text evidence="9">Condenses 4-methyl-5-(beta-hydroxyethyl)thiazole monophosphate (THZ-P) and 2-methyl-4-amino-5-hydroxymethyl pyrimidine pyrophosphate (HMP-PP) to form thiamine monophosphate (TMP).</text>
</comment>
<keyword evidence="3 9" id="KW-0479">Metal-binding</keyword>
<feature type="binding site" evidence="9">
    <location>
        <position position="71"/>
    </location>
    <ligand>
        <name>Mg(2+)</name>
        <dbReference type="ChEBI" id="CHEBI:18420"/>
    </ligand>
</feature>
<dbReference type="NCBIfam" id="TIGR00693">
    <property type="entry name" value="thiE"/>
    <property type="match status" value="1"/>
</dbReference>
<reference evidence="14" key="1">
    <citation type="submission" date="2014-09" db="EMBL/GenBank/DDBJ databases">
        <authorList>
            <person name="Gomez-Valero L."/>
        </authorList>
    </citation>
    <scope>NUCLEOTIDE SEQUENCE [LARGE SCALE GENOMIC DNA]</scope>
    <source>
        <strain evidence="14">ATCC33218</strain>
    </source>
</reference>
<feature type="binding site" evidence="9">
    <location>
        <position position="138"/>
    </location>
    <ligand>
        <name>4-amino-2-methyl-5-(diphosphooxymethyl)pyrimidine</name>
        <dbReference type="ChEBI" id="CHEBI:57841"/>
    </ligand>
</feature>
<feature type="binding site" evidence="9">
    <location>
        <position position="90"/>
    </location>
    <ligand>
        <name>Mg(2+)</name>
        <dbReference type="ChEBI" id="CHEBI:18420"/>
    </ligand>
</feature>
<dbReference type="InterPro" id="IPR034291">
    <property type="entry name" value="TMP_synthase"/>
</dbReference>
<keyword evidence="5 9" id="KW-0784">Thiamine biosynthesis</keyword>
<dbReference type="SUPFAM" id="SSF51391">
    <property type="entry name" value="Thiamin phosphate synthase"/>
    <property type="match status" value="1"/>
</dbReference>
<dbReference type="CDD" id="cd00564">
    <property type="entry name" value="TMP_TenI"/>
    <property type="match status" value="1"/>
</dbReference>
<evidence type="ECO:0000256" key="1">
    <source>
        <dbReference type="ARBA" id="ARBA00005165"/>
    </source>
</evidence>
<proteinExistence type="inferred from homology"/>
<evidence type="ECO:0000256" key="10">
    <source>
        <dbReference type="RuleBase" id="RU003826"/>
    </source>
</evidence>
<sequence>MTTPFYKLMLVTHRQGRPIDNYLRFIKECVEAGVTSIQLREKGASPEFLLDYALQLKVLLDSYQVPLIINDNVDLALEVGAHGVHLGQSDGCPVHARQRLGADKWLGLSIETEDDLIRANASRVDYVAASAVFPTINKANIRTIWGLKGLNSLVKNSLHPVIAIGGINQYNIHEVMMTGAKGVAVIGQLHDAPDPSLMTTHLRQLIDSSMHTDVGRNNAQSD</sequence>
<keyword evidence="4 9" id="KW-0460">Magnesium</keyword>
<evidence type="ECO:0000256" key="8">
    <source>
        <dbReference type="ARBA" id="ARBA00047883"/>
    </source>
</evidence>
<feature type="domain" description="Thiamine phosphate synthase/TenI" evidence="12">
    <location>
        <begin position="8"/>
        <end position="188"/>
    </location>
</feature>
<protein>
    <recommendedName>
        <fullName evidence="9">Thiamine-phosphate synthase</fullName>
        <shortName evidence="9">TP synthase</shortName>
        <shortName evidence="9">TPS</shortName>
        <ecNumber evidence="9">2.5.1.3</ecNumber>
    </recommendedName>
    <alternativeName>
        <fullName evidence="9">Thiamine-phosphate pyrophosphorylase</fullName>
        <shortName evidence="9">TMP pyrophosphorylase</shortName>
        <shortName evidence="9">TMP-PPase</shortName>
    </alternativeName>
</protein>
<dbReference type="EMBL" id="LN614830">
    <property type="protein sequence ID" value="CEG59883.1"/>
    <property type="molecule type" value="Genomic_DNA"/>
</dbReference>
<evidence type="ECO:0000256" key="2">
    <source>
        <dbReference type="ARBA" id="ARBA00022679"/>
    </source>
</evidence>
<comment type="cofactor">
    <cofactor evidence="9">
        <name>Mg(2+)</name>
        <dbReference type="ChEBI" id="CHEBI:18420"/>
    </cofactor>
    <text evidence="9">Binds 1 Mg(2+) ion per subunit.</text>
</comment>
<evidence type="ECO:0000256" key="7">
    <source>
        <dbReference type="ARBA" id="ARBA00047851"/>
    </source>
</evidence>
<feature type="binding site" evidence="9">
    <location>
        <position position="70"/>
    </location>
    <ligand>
        <name>4-amino-2-methyl-5-(diphosphooxymethyl)pyrimidine</name>
        <dbReference type="ChEBI" id="CHEBI:57841"/>
    </ligand>
</feature>
<dbReference type="PANTHER" id="PTHR20857:SF23">
    <property type="entry name" value="THIAMINE BIOSYNTHETIC BIFUNCTIONAL ENZYME"/>
    <property type="match status" value="1"/>
</dbReference>
<feature type="binding site" evidence="9">
    <location>
        <position position="109"/>
    </location>
    <ligand>
        <name>4-amino-2-methyl-5-(diphosphooxymethyl)pyrimidine</name>
        <dbReference type="ChEBI" id="CHEBI:57841"/>
    </ligand>
</feature>
<evidence type="ECO:0000256" key="5">
    <source>
        <dbReference type="ARBA" id="ARBA00022977"/>
    </source>
</evidence>
<dbReference type="Pfam" id="PF02581">
    <property type="entry name" value="TMP-TENI"/>
    <property type="match status" value="1"/>
</dbReference>
<comment type="pathway">
    <text evidence="1 9 11">Cofactor biosynthesis; thiamine diphosphate biosynthesis; thiamine phosphate from 4-amino-2-methyl-5-diphosphomethylpyrimidine and 4-methyl-5-(2-phosphoethyl)-thiazole: step 1/1.</text>
</comment>
<dbReference type="STRING" id="451.B6N58_12615"/>
<dbReference type="InterPro" id="IPR013785">
    <property type="entry name" value="Aldolase_TIM"/>
</dbReference>
<dbReference type="KEGG" id="tmc:LMI_0537"/>
<organism evidence="13 14">
    <name type="scientific">Legionella micdadei</name>
    <name type="common">Tatlockia micdadei</name>
    <dbReference type="NCBI Taxonomy" id="451"/>
    <lineage>
        <taxon>Bacteria</taxon>
        <taxon>Pseudomonadati</taxon>
        <taxon>Pseudomonadota</taxon>
        <taxon>Gammaproteobacteria</taxon>
        <taxon>Legionellales</taxon>
        <taxon>Legionellaceae</taxon>
        <taxon>Legionella</taxon>
    </lineage>
</organism>
<dbReference type="InterPro" id="IPR022998">
    <property type="entry name" value="ThiamineP_synth_TenI"/>
</dbReference>
<evidence type="ECO:0000256" key="11">
    <source>
        <dbReference type="RuleBase" id="RU004253"/>
    </source>
</evidence>
<dbReference type="HAMAP" id="MF_00097">
    <property type="entry name" value="TMP_synthase"/>
    <property type="match status" value="1"/>
</dbReference>
<dbReference type="InterPro" id="IPR036206">
    <property type="entry name" value="ThiamineP_synth_sf"/>
</dbReference>
<dbReference type="GO" id="GO:0000287">
    <property type="term" value="F:magnesium ion binding"/>
    <property type="evidence" value="ECO:0007669"/>
    <property type="project" value="UniProtKB-UniRule"/>
</dbReference>